<sequence length="84" mass="8975">MVETPMVATSTPEVATSIPVVATSASEVAASIPVVATSAPEVAASNPNIINRKCHQLNADNPSMRYDMRNQKTIFKYDLTLNAL</sequence>
<organism evidence="1 2">
    <name type="scientific">Caerostris extrusa</name>
    <name type="common">Bark spider</name>
    <name type="synonym">Caerostris bankana</name>
    <dbReference type="NCBI Taxonomy" id="172846"/>
    <lineage>
        <taxon>Eukaryota</taxon>
        <taxon>Metazoa</taxon>
        <taxon>Ecdysozoa</taxon>
        <taxon>Arthropoda</taxon>
        <taxon>Chelicerata</taxon>
        <taxon>Arachnida</taxon>
        <taxon>Araneae</taxon>
        <taxon>Araneomorphae</taxon>
        <taxon>Entelegynae</taxon>
        <taxon>Araneoidea</taxon>
        <taxon>Araneidae</taxon>
        <taxon>Caerostris</taxon>
    </lineage>
</organism>
<dbReference type="AlphaFoldDB" id="A0AAV4WG90"/>
<reference evidence="1 2" key="1">
    <citation type="submission" date="2021-06" db="EMBL/GenBank/DDBJ databases">
        <title>Caerostris extrusa draft genome.</title>
        <authorList>
            <person name="Kono N."/>
            <person name="Arakawa K."/>
        </authorList>
    </citation>
    <scope>NUCLEOTIDE SEQUENCE [LARGE SCALE GENOMIC DNA]</scope>
</reference>
<name>A0AAV4WG90_CAEEX</name>
<dbReference type="EMBL" id="BPLR01016142">
    <property type="protein sequence ID" value="GIY81551.1"/>
    <property type="molecule type" value="Genomic_DNA"/>
</dbReference>
<comment type="caution">
    <text evidence="1">The sequence shown here is derived from an EMBL/GenBank/DDBJ whole genome shotgun (WGS) entry which is preliminary data.</text>
</comment>
<dbReference type="Proteomes" id="UP001054945">
    <property type="component" value="Unassembled WGS sequence"/>
</dbReference>
<accession>A0AAV4WG90</accession>
<protein>
    <submittedName>
        <fullName evidence="1">Uncharacterized protein</fullName>
    </submittedName>
</protein>
<proteinExistence type="predicted"/>
<evidence type="ECO:0000313" key="1">
    <source>
        <dbReference type="EMBL" id="GIY81551.1"/>
    </source>
</evidence>
<gene>
    <name evidence="1" type="ORF">CEXT_265341</name>
</gene>
<keyword evidence="2" id="KW-1185">Reference proteome</keyword>
<evidence type="ECO:0000313" key="2">
    <source>
        <dbReference type="Proteomes" id="UP001054945"/>
    </source>
</evidence>